<dbReference type="InterPro" id="IPR041611">
    <property type="entry name" value="SKICH"/>
</dbReference>
<dbReference type="GO" id="GO:0016312">
    <property type="term" value="F:inositol bisphosphate phosphatase activity"/>
    <property type="evidence" value="ECO:0007669"/>
    <property type="project" value="TreeGrafter"/>
</dbReference>
<dbReference type="Pfam" id="PF22669">
    <property type="entry name" value="Exo_endo_phos2"/>
    <property type="match status" value="1"/>
</dbReference>
<dbReference type="GeneTree" id="ENSGT00940000156538"/>
<dbReference type="InterPro" id="IPR000300">
    <property type="entry name" value="IPPc"/>
</dbReference>
<dbReference type="SUPFAM" id="SSF56219">
    <property type="entry name" value="DNase I-like"/>
    <property type="match status" value="1"/>
</dbReference>
<dbReference type="InterPro" id="IPR036691">
    <property type="entry name" value="Endo/exonu/phosph_ase_sf"/>
</dbReference>
<dbReference type="Gene3D" id="3.60.10.10">
    <property type="entry name" value="Endonuclease/exonuclease/phosphatase"/>
    <property type="match status" value="1"/>
</dbReference>
<feature type="domain" description="Inositol polyphosphate-related phosphatase" evidence="2">
    <location>
        <begin position="22"/>
        <end position="357"/>
    </location>
</feature>
<sequence length="468" mass="54439">MEARARRSALKFASTVGPRERESCRLHIVTWNVATAEPPSDVSSLLQLNSHVSSDLFVIGLQEVNARPLRYITDLAFDDSWSVLFMATLGPLGYVKVTSIRMQGLLLLLFARQAHLPFIRDIQTTYTRTGLFGYWGNKGGVSVRFSFFGHMLCFLNCHLAAHMNYAAQRVDEFEYILDMQDFDMYNTPHILDHKLVFWFGDLNFRIEDHGLHFLRSAINSNRFNLLWDKDQLLMMRKKEAFLQEFEEGPLRFKPTYKFDRFSDSYDTRAPKTWLGFTGKKRKPAWTDRILWRVKPKVNIPEEEEGSEEEEEVRKPLKDGEDLPLKVVLDTYTCSMNYGISDHKPVIGTFSLELKKKSETPLVRVYAEGEWSASEDAIVSYNILEPFPSSTWDWIGLYKIDFKNALDYITYTWVKDDEVSSSEEVIQVTPYFLVCEGKLYIIGYIMFVTYYCVWWSCDNNIQNVSLSHV</sequence>
<dbReference type="GO" id="GO:0045719">
    <property type="term" value="P:negative regulation of glycogen biosynthetic process"/>
    <property type="evidence" value="ECO:0007669"/>
    <property type="project" value="TreeGrafter"/>
</dbReference>
<evidence type="ECO:0000256" key="1">
    <source>
        <dbReference type="ARBA" id="ARBA00005910"/>
    </source>
</evidence>
<protein>
    <submittedName>
        <fullName evidence="3">Inositol polyphosphate-5-phosphatase K</fullName>
    </submittedName>
</protein>
<dbReference type="AlphaFoldDB" id="A0A8C9R659"/>
<dbReference type="GO" id="GO:0004439">
    <property type="term" value="F:phosphatidylinositol-4,5-bisphosphate 5-phosphatase activity"/>
    <property type="evidence" value="ECO:0007669"/>
    <property type="project" value="TreeGrafter"/>
</dbReference>
<keyword evidence="4" id="KW-1185">Reference proteome</keyword>
<comment type="similarity">
    <text evidence="1">Belongs to the inositol 1,4,5-trisphosphate 5-phosphatase type II family.</text>
</comment>
<dbReference type="Proteomes" id="UP000694397">
    <property type="component" value="Chromosome 4"/>
</dbReference>
<dbReference type="GO" id="GO:0046856">
    <property type="term" value="P:phosphatidylinositol dephosphorylation"/>
    <property type="evidence" value="ECO:0007669"/>
    <property type="project" value="InterPro"/>
</dbReference>
<evidence type="ECO:0000259" key="2">
    <source>
        <dbReference type="SMART" id="SM00128"/>
    </source>
</evidence>
<evidence type="ECO:0000313" key="3">
    <source>
        <dbReference type="Ensembl" id="ENSSFOP00015006179.2"/>
    </source>
</evidence>
<name>A0A8C9R659_SCLFO</name>
<accession>A0A8C9R659</accession>
<dbReference type="GO" id="GO:0051898">
    <property type="term" value="P:negative regulation of phosphatidylinositol 3-kinase/protein kinase B signal transduction"/>
    <property type="evidence" value="ECO:0007669"/>
    <property type="project" value="TreeGrafter"/>
</dbReference>
<dbReference type="Pfam" id="PF17751">
    <property type="entry name" value="SKICH"/>
    <property type="match status" value="1"/>
</dbReference>
<dbReference type="Ensembl" id="ENSSFOT00015006278.2">
    <property type="protein sequence ID" value="ENSSFOP00015006179.2"/>
    <property type="gene ID" value="ENSSFOG00015003905.2"/>
</dbReference>
<dbReference type="InterPro" id="IPR046985">
    <property type="entry name" value="IP5"/>
</dbReference>
<dbReference type="GO" id="GO:0046627">
    <property type="term" value="P:negative regulation of insulin receptor signaling pathway"/>
    <property type="evidence" value="ECO:0007669"/>
    <property type="project" value="TreeGrafter"/>
</dbReference>
<dbReference type="OrthoDB" id="62798at2759"/>
<dbReference type="Gene3D" id="2.60.40.2840">
    <property type="match status" value="1"/>
</dbReference>
<dbReference type="GO" id="GO:0005886">
    <property type="term" value="C:plasma membrane"/>
    <property type="evidence" value="ECO:0007669"/>
    <property type="project" value="TreeGrafter"/>
</dbReference>
<dbReference type="GO" id="GO:0001726">
    <property type="term" value="C:ruffle"/>
    <property type="evidence" value="ECO:0007669"/>
    <property type="project" value="TreeGrafter"/>
</dbReference>
<dbReference type="FunFam" id="3.60.10.10:FF:000066">
    <property type="entry name" value="Inositol polyphosphate-5-phosphatase Kb"/>
    <property type="match status" value="1"/>
</dbReference>
<organism evidence="3 4">
    <name type="scientific">Scleropages formosus</name>
    <name type="common">Asian bonytongue</name>
    <name type="synonym">Osteoglossum formosum</name>
    <dbReference type="NCBI Taxonomy" id="113540"/>
    <lineage>
        <taxon>Eukaryota</taxon>
        <taxon>Metazoa</taxon>
        <taxon>Chordata</taxon>
        <taxon>Craniata</taxon>
        <taxon>Vertebrata</taxon>
        <taxon>Euteleostomi</taxon>
        <taxon>Actinopterygii</taxon>
        <taxon>Neopterygii</taxon>
        <taxon>Teleostei</taxon>
        <taxon>Osteoglossocephala</taxon>
        <taxon>Osteoglossomorpha</taxon>
        <taxon>Osteoglossiformes</taxon>
        <taxon>Osteoglossidae</taxon>
        <taxon>Scleropages</taxon>
    </lineage>
</organism>
<dbReference type="SMART" id="SM00128">
    <property type="entry name" value="IPPc"/>
    <property type="match status" value="1"/>
</dbReference>
<dbReference type="PANTHER" id="PTHR11200:SF117">
    <property type="entry name" value="INOSITOL POLYPHOSPHATE 5-PHOSPHATASE K"/>
    <property type="match status" value="1"/>
</dbReference>
<dbReference type="CDD" id="cd09094">
    <property type="entry name" value="INPP5c_INPP5J-like"/>
    <property type="match status" value="1"/>
</dbReference>
<dbReference type="GO" id="GO:0048741">
    <property type="term" value="P:skeletal muscle fiber development"/>
    <property type="evidence" value="ECO:0007669"/>
    <property type="project" value="Ensembl"/>
</dbReference>
<dbReference type="GO" id="GO:0043010">
    <property type="term" value="P:camera-type eye development"/>
    <property type="evidence" value="ECO:0007669"/>
    <property type="project" value="Ensembl"/>
</dbReference>
<dbReference type="GO" id="GO:0034485">
    <property type="term" value="F:phosphatidylinositol-3,4,5-trisphosphate 5-phosphatase activity"/>
    <property type="evidence" value="ECO:0007669"/>
    <property type="project" value="TreeGrafter"/>
</dbReference>
<reference evidence="3" key="3">
    <citation type="submission" date="2025-09" db="UniProtKB">
        <authorList>
            <consortium name="Ensembl"/>
        </authorList>
    </citation>
    <scope>IDENTIFICATION</scope>
</reference>
<evidence type="ECO:0000313" key="4">
    <source>
        <dbReference type="Proteomes" id="UP000694397"/>
    </source>
</evidence>
<proteinExistence type="inferred from homology"/>
<dbReference type="PANTHER" id="PTHR11200">
    <property type="entry name" value="INOSITOL 5-PHOSPHATASE"/>
    <property type="match status" value="1"/>
</dbReference>
<dbReference type="GO" id="GO:0005783">
    <property type="term" value="C:endoplasmic reticulum"/>
    <property type="evidence" value="ECO:0007669"/>
    <property type="project" value="TreeGrafter"/>
</dbReference>
<reference evidence="3 4" key="1">
    <citation type="submission" date="2019-04" db="EMBL/GenBank/DDBJ databases">
        <authorList>
            <consortium name="Wellcome Sanger Institute Data Sharing"/>
        </authorList>
    </citation>
    <scope>NUCLEOTIDE SEQUENCE [LARGE SCALE GENOMIC DNA]</scope>
</reference>
<gene>
    <name evidence="3" type="primary">INPP5K</name>
    <name evidence="3" type="synonym">LOC108921220</name>
</gene>
<reference evidence="3" key="2">
    <citation type="submission" date="2025-08" db="UniProtKB">
        <authorList>
            <consortium name="Ensembl"/>
        </authorList>
    </citation>
    <scope>IDENTIFICATION</scope>
</reference>